<dbReference type="Gene3D" id="3.30.70.2660">
    <property type="match status" value="1"/>
</dbReference>
<dbReference type="NCBIfam" id="TIGR02593">
    <property type="entry name" value="CRISPR_cas5"/>
    <property type="match status" value="1"/>
</dbReference>
<dbReference type="Proteomes" id="UP001604335">
    <property type="component" value="Unassembled WGS sequence"/>
</dbReference>
<proteinExistence type="inferred from homology"/>
<sequence length="228" mass="26463">MKFTAPYACFTRPEFKVERISYDVPTPSAMRGACEAIFWKPEMRYKIREIHVLKPIKYFSIWRNEVNSRQVFATAQGWAKKGEGSYFADDDRAQRHTLCLQDVAYVVDLDIEVLPHAAADVAKYRDQFQRRIERGQCHHQPYLGTREFSAFFEKPNPDHPADCADPSLNRELGLMLYDVEFQEQPKGPVSYRKRDQSGDRIVTAQARPRFFRASLKQGVLTIPEQPLS</sequence>
<protein>
    <recommendedName>
        <fullName evidence="2">pre-crRNA processing endonuclease</fullName>
        <ecNumber evidence="2">3.1.-.-</ecNumber>
    </recommendedName>
</protein>
<keyword evidence="2" id="KW-0378">Hydrolase</keyword>
<comment type="caution">
    <text evidence="3">The sequence shown here is derived from an EMBL/GenBank/DDBJ whole genome shotgun (WGS) entry which is preliminary data.</text>
</comment>
<keyword evidence="2" id="KW-0255">Endonuclease</keyword>
<evidence type="ECO:0000256" key="1">
    <source>
        <dbReference type="ARBA" id="ARBA00023118"/>
    </source>
</evidence>
<keyword evidence="4" id="KW-1185">Reference proteome</keyword>
<dbReference type="NCBIfam" id="TIGR01876">
    <property type="entry name" value="cas_Cas5d"/>
    <property type="match status" value="1"/>
</dbReference>
<dbReference type="Pfam" id="PF09704">
    <property type="entry name" value="Cas_Cas5d"/>
    <property type="match status" value="1"/>
</dbReference>
<dbReference type="EC" id="3.1.-.-" evidence="2"/>
<keyword evidence="2" id="KW-0540">Nuclease</keyword>
<evidence type="ECO:0000256" key="2">
    <source>
        <dbReference type="PIRNR" id="PIRNR029950"/>
    </source>
</evidence>
<dbReference type="PIRSF" id="PIRSF029950">
    <property type="entry name" value="Cas_CT1134"/>
    <property type="match status" value="1"/>
</dbReference>
<keyword evidence="2" id="KW-0694">RNA-binding</keyword>
<dbReference type="InterPro" id="IPR021124">
    <property type="entry name" value="CRISPR-assoc_prot_Cas5"/>
</dbReference>
<gene>
    <name evidence="3" type="primary">cas5c</name>
    <name evidence="3" type="ORF">VPK24_05480</name>
</gene>
<evidence type="ECO:0000313" key="4">
    <source>
        <dbReference type="Proteomes" id="UP001604335"/>
    </source>
</evidence>
<dbReference type="InterPro" id="IPR013422">
    <property type="entry name" value="CRISPR-assoc_prot_Cas5_N"/>
</dbReference>
<dbReference type="EMBL" id="JAZAQF010000028">
    <property type="protein sequence ID" value="MFG3817079.1"/>
    <property type="molecule type" value="Genomic_DNA"/>
</dbReference>
<reference evidence="4" key="1">
    <citation type="journal article" date="2024" name="Algal Res.">
        <title>Biochemical, toxicological and genomic investigation of a high-biomass producing Limnothrix strain isolated from Italian shallow drinking water reservoir.</title>
        <authorList>
            <person name="Simonazzi M."/>
            <person name="Shishido T.K."/>
            <person name="Delbaje E."/>
            <person name="Wahlsten M."/>
            <person name="Fewer D.P."/>
            <person name="Sivonen K."/>
            <person name="Pezzolesi L."/>
            <person name="Pistocchi R."/>
        </authorList>
    </citation>
    <scope>NUCLEOTIDE SEQUENCE [LARGE SCALE GENOMIC DNA]</scope>
    <source>
        <strain evidence="4">LRLZ20PSL1</strain>
    </source>
</reference>
<comment type="function">
    <text evidence="2">CRISPR (clustered regularly interspaced short palindromic repeat) is an adaptive immune system that provides protection against mobile genetic elements (viruses, transposable elements and conjugative plasmids). CRISPR clusters contain spacers, sequences complementary to antecedent mobile elements, and target invading nucleic acids. CRISPR clusters are transcribed and processed into CRISPR RNA (crRNA).</text>
</comment>
<name>A0ABW7C7B4_9CYAN</name>
<dbReference type="RefSeq" id="WP_393011134.1">
    <property type="nucleotide sequence ID" value="NZ_JAZAQF010000028.1"/>
</dbReference>
<dbReference type="InterPro" id="IPR010155">
    <property type="entry name" value="CRISPR-assoc_prot_Cas5d"/>
</dbReference>
<organism evidence="3 4">
    <name type="scientific">Limnothrix redekei LRLZ20PSL1</name>
    <dbReference type="NCBI Taxonomy" id="3112953"/>
    <lineage>
        <taxon>Bacteria</taxon>
        <taxon>Bacillati</taxon>
        <taxon>Cyanobacteriota</taxon>
        <taxon>Cyanophyceae</taxon>
        <taxon>Pseudanabaenales</taxon>
        <taxon>Pseudanabaenaceae</taxon>
        <taxon>Limnothrix</taxon>
    </lineage>
</organism>
<accession>A0ABW7C7B4</accession>
<evidence type="ECO:0000313" key="3">
    <source>
        <dbReference type="EMBL" id="MFG3817079.1"/>
    </source>
</evidence>
<comment type="similarity">
    <text evidence="2">Belongs to the CRISPR-associated protein Cas5 family. Subtype I-C/Dvulg subfamily.</text>
</comment>
<keyword evidence="1 2" id="KW-0051">Antiviral defense</keyword>